<feature type="region of interest" description="Disordered" evidence="1">
    <location>
        <begin position="267"/>
        <end position="289"/>
    </location>
</feature>
<protein>
    <submittedName>
        <fullName evidence="2">MAX gene-associated protein-like protein</fullName>
    </submittedName>
</protein>
<feature type="compositionally biased region" description="Pro residues" evidence="1">
    <location>
        <begin position="185"/>
        <end position="194"/>
    </location>
</feature>
<evidence type="ECO:0000313" key="2">
    <source>
        <dbReference type="EMBL" id="GLD72779.1"/>
    </source>
</evidence>
<feature type="region of interest" description="Disordered" evidence="1">
    <location>
        <begin position="184"/>
        <end position="247"/>
    </location>
</feature>
<proteinExistence type="predicted"/>
<feature type="compositionally biased region" description="Pro residues" evidence="1">
    <location>
        <begin position="25"/>
        <end position="37"/>
    </location>
</feature>
<gene>
    <name evidence="2" type="ORF">AKAME5_002410400</name>
</gene>
<comment type="caution">
    <text evidence="2">The sequence shown here is derived from an EMBL/GenBank/DDBJ whole genome shotgun (WGS) entry which is preliminary data.</text>
</comment>
<feature type="region of interest" description="Disordered" evidence="1">
    <location>
        <begin position="311"/>
        <end position="393"/>
    </location>
</feature>
<evidence type="ECO:0000313" key="3">
    <source>
        <dbReference type="Proteomes" id="UP001279410"/>
    </source>
</evidence>
<feature type="compositionally biased region" description="Polar residues" evidence="1">
    <location>
        <begin position="210"/>
        <end position="225"/>
    </location>
</feature>
<feature type="compositionally biased region" description="Gly residues" evidence="1">
    <location>
        <begin position="357"/>
        <end position="375"/>
    </location>
</feature>
<dbReference type="AlphaFoldDB" id="A0AAD3RJG3"/>
<feature type="compositionally biased region" description="Polar residues" evidence="1">
    <location>
        <begin position="316"/>
        <end position="330"/>
    </location>
</feature>
<keyword evidence="3" id="KW-1185">Reference proteome</keyword>
<dbReference type="EMBL" id="BRZM01001222">
    <property type="protein sequence ID" value="GLD72779.1"/>
    <property type="molecule type" value="Genomic_DNA"/>
</dbReference>
<evidence type="ECO:0000256" key="1">
    <source>
        <dbReference type="SAM" id="MobiDB-lite"/>
    </source>
</evidence>
<sequence length="393" mass="40275">MESSRGDTADDDIIITSSNLQQTPQAPPTPVSAPPTAAPVQTPVQQSQRILQVAMPVPARPTVSHNAPVVRDRPRTIPNILSRSKNPAPPSSLLNRTVDGEAPSFQALVPAEVLSLVGAALPGQQVLTLSPLVGGPAVLQTTPTPGVASVTLNIPSLTNQQIHVTSLPRPPTASNINNLLHLVQPAPPPLPAPPLLVSAGSDPIRDQDRAPSQTDTRPESSSSAGLSPDGGVEVGGPLGPDRQPETESLTSLLDELVFLNHQTVSTATTDGVSSEVDAPVGGDEDLGHAHSPWLLQLDSDSDTITTETEDMGFQGRTETSQTGTANQNTKGGVLTPPPLLQMKVGGDKIADPASGDGAAGGGGGRGVGRAEGGGAWRPMPRLVPLGLRGNPSS</sequence>
<dbReference type="Proteomes" id="UP001279410">
    <property type="component" value="Unassembled WGS sequence"/>
</dbReference>
<organism evidence="2 3">
    <name type="scientific">Lates japonicus</name>
    <name type="common">Japanese lates</name>
    <dbReference type="NCBI Taxonomy" id="270547"/>
    <lineage>
        <taxon>Eukaryota</taxon>
        <taxon>Metazoa</taxon>
        <taxon>Chordata</taxon>
        <taxon>Craniata</taxon>
        <taxon>Vertebrata</taxon>
        <taxon>Euteleostomi</taxon>
        <taxon>Actinopterygii</taxon>
        <taxon>Neopterygii</taxon>
        <taxon>Teleostei</taxon>
        <taxon>Neoteleostei</taxon>
        <taxon>Acanthomorphata</taxon>
        <taxon>Carangaria</taxon>
        <taxon>Carangaria incertae sedis</taxon>
        <taxon>Centropomidae</taxon>
        <taxon>Lates</taxon>
    </lineage>
</organism>
<name>A0AAD3RJG3_LATJO</name>
<reference evidence="2" key="1">
    <citation type="submission" date="2022-08" db="EMBL/GenBank/DDBJ databases">
        <title>Genome sequencing of akame (Lates japonicus).</title>
        <authorList>
            <person name="Hashiguchi Y."/>
            <person name="Takahashi H."/>
        </authorList>
    </citation>
    <scope>NUCLEOTIDE SEQUENCE</scope>
    <source>
        <strain evidence="2">Kochi</strain>
    </source>
</reference>
<accession>A0AAD3RJG3</accession>
<feature type="region of interest" description="Disordered" evidence="1">
    <location>
        <begin position="1"/>
        <end position="47"/>
    </location>
</feature>